<organism evidence="1 2">
    <name type="scientific">Kineosporia mesophila</name>
    <dbReference type="NCBI Taxonomy" id="566012"/>
    <lineage>
        <taxon>Bacteria</taxon>
        <taxon>Bacillati</taxon>
        <taxon>Actinomycetota</taxon>
        <taxon>Actinomycetes</taxon>
        <taxon>Kineosporiales</taxon>
        <taxon>Kineosporiaceae</taxon>
        <taxon>Kineosporia</taxon>
    </lineage>
</organism>
<proteinExistence type="predicted"/>
<evidence type="ECO:0008006" key="3">
    <source>
        <dbReference type="Google" id="ProtNLM"/>
    </source>
</evidence>
<evidence type="ECO:0000313" key="1">
    <source>
        <dbReference type="EMBL" id="GAA3624426.1"/>
    </source>
</evidence>
<keyword evidence="2" id="KW-1185">Reference proteome</keyword>
<dbReference type="EMBL" id="BAAAZO010000009">
    <property type="protein sequence ID" value="GAA3624426.1"/>
    <property type="molecule type" value="Genomic_DNA"/>
</dbReference>
<gene>
    <name evidence="1" type="ORF">GCM10022223_46860</name>
</gene>
<comment type="caution">
    <text evidence="1">The sequence shown here is derived from an EMBL/GenBank/DDBJ whole genome shotgun (WGS) entry which is preliminary data.</text>
</comment>
<evidence type="ECO:0000313" key="2">
    <source>
        <dbReference type="Proteomes" id="UP001501074"/>
    </source>
</evidence>
<protein>
    <recommendedName>
        <fullName evidence="3">Transcriptional regulator</fullName>
    </recommendedName>
</protein>
<dbReference type="Proteomes" id="UP001501074">
    <property type="component" value="Unassembled WGS sequence"/>
</dbReference>
<sequence length="150" mass="15987">MTDPATFAALFCALYAAHQVGDHWVQSDHDAATKGKPGRAGHTACANHVFWLTLTKAMAVLAVVQVTGLSLTLPAVALGMAVDAASHYWADRRHTLAALADLIPGKSKFYRLGAPRPGHDDNPTIGTGAYALDQSWHIGWLFIAALLMSL</sequence>
<reference evidence="2" key="1">
    <citation type="journal article" date="2019" name="Int. J. Syst. Evol. Microbiol.">
        <title>The Global Catalogue of Microorganisms (GCM) 10K type strain sequencing project: providing services to taxonomists for standard genome sequencing and annotation.</title>
        <authorList>
            <consortium name="The Broad Institute Genomics Platform"/>
            <consortium name="The Broad Institute Genome Sequencing Center for Infectious Disease"/>
            <person name="Wu L."/>
            <person name="Ma J."/>
        </authorList>
    </citation>
    <scope>NUCLEOTIDE SEQUENCE [LARGE SCALE GENOMIC DNA]</scope>
    <source>
        <strain evidence="2">JCM 16902</strain>
    </source>
</reference>
<name>A0ABP7A3V5_9ACTN</name>
<accession>A0ABP7A3V5</accession>